<dbReference type="STRING" id="595434.RISK_002919"/>
<reference evidence="1" key="1">
    <citation type="submission" date="2015-05" db="EMBL/GenBank/DDBJ databases">
        <title>Permanent draft genome of Rhodopirellula islandicus K833.</title>
        <authorList>
            <person name="Kizina J."/>
            <person name="Richter M."/>
            <person name="Glockner F.O."/>
            <person name="Harder J."/>
        </authorList>
    </citation>
    <scope>NUCLEOTIDE SEQUENCE [LARGE SCALE GENOMIC DNA]</scope>
    <source>
        <strain evidence="1">K833</strain>
    </source>
</reference>
<name>A0A0J1BEZ7_RHOIS</name>
<proteinExistence type="predicted"/>
<protein>
    <submittedName>
        <fullName evidence="1">Uncharacterized protein</fullName>
    </submittedName>
</protein>
<evidence type="ECO:0000313" key="2">
    <source>
        <dbReference type="Proteomes" id="UP000036367"/>
    </source>
</evidence>
<gene>
    <name evidence="1" type="ORF">RISK_002919</name>
</gene>
<comment type="caution">
    <text evidence="1">The sequence shown here is derived from an EMBL/GenBank/DDBJ whole genome shotgun (WGS) entry which is preliminary data.</text>
</comment>
<dbReference type="EMBL" id="LECT01000023">
    <property type="protein sequence ID" value="KLU05157.1"/>
    <property type="molecule type" value="Genomic_DNA"/>
</dbReference>
<dbReference type="Proteomes" id="UP000036367">
    <property type="component" value="Unassembled WGS sequence"/>
</dbReference>
<keyword evidence="2" id="KW-1185">Reference proteome</keyword>
<organism evidence="1 2">
    <name type="scientific">Rhodopirellula islandica</name>
    <dbReference type="NCBI Taxonomy" id="595434"/>
    <lineage>
        <taxon>Bacteria</taxon>
        <taxon>Pseudomonadati</taxon>
        <taxon>Planctomycetota</taxon>
        <taxon>Planctomycetia</taxon>
        <taxon>Pirellulales</taxon>
        <taxon>Pirellulaceae</taxon>
        <taxon>Rhodopirellula</taxon>
    </lineage>
</organism>
<sequence length="51" mass="5625">MVWDRLPTCRRDELTGWTPIPPSLARLYAGTVANAKTAHMPATTACLLRLS</sequence>
<dbReference type="PATRIC" id="fig|595434.4.peg.2783"/>
<dbReference type="AlphaFoldDB" id="A0A0J1BEZ7"/>
<accession>A0A0J1BEZ7</accession>
<evidence type="ECO:0000313" key="1">
    <source>
        <dbReference type="EMBL" id="KLU05157.1"/>
    </source>
</evidence>